<reference evidence="6 7" key="1">
    <citation type="submission" date="2017-09" db="EMBL/GenBank/DDBJ databases">
        <title>Genome sequencing of Besnoitia besnoiti strain Bb-Ger1.</title>
        <authorList>
            <person name="Schares G."/>
            <person name="Venepally P."/>
            <person name="Lorenzi H.A."/>
        </authorList>
    </citation>
    <scope>NUCLEOTIDE SEQUENCE [LARGE SCALE GENOMIC DNA]</scope>
    <source>
        <strain evidence="6 7">Bb-Ger1</strain>
    </source>
</reference>
<evidence type="ECO:0000256" key="2">
    <source>
        <dbReference type="ARBA" id="ARBA00008778"/>
    </source>
</evidence>
<feature type="compositionally biased region" description="Basic and acidic residues" evidence="5">
    <location>
        <begin position="355"/>
        <end position="371"/>
    </location>
</feature>
<gene>
    <name evidence="6" type="ORF">BESB_023340</name>
</gene>
<dbReference type="CDD" id="cd09804">
    <property type="entry name" value="Dcp1"/>
    <property type="match status" value="1"/>
</dbReference>
<comment type="similarity">
    <text evidence="2">Belongs to the DCP1 family.</text>
</comment>
<feature type="region of interest" description="Disordered" evidence="5">
    <location>
        <begin position="274"/>
        <end position="294"/>
    </location>
</feature>
<dbReference type="Gene3D" id="2.30.29.30">
    <property type="entry name" value="Pleckstrin-homology domain (PH domain)/Phosphotyrosine-binding domain (PTB)"/>
    <property type="match status" value="1"/>
</dbReference>
<evidence type="ECO:0008006" key="8">
    <source>
        <dbReference type="Google" id="ProtNLM"/>
    </source>
</evidence>
<feature type="compositionally biased region" description="Gly residues" evidence="5">
    <location>
        <begin position="278"/>
        <end position="290"/>
    </location>
</feature>
<protein>
    <recommendedName>
        <fullName evidence="8">mRNA decapping enzyme</fullName>
    </recommendedName>
</protein>
<dbReference type="GO" id="GO:0000290">
    <property type="term" value="P:deadenylation-dependent decapping of nuclear-transcribed mRNA"/>
    <property type="evidence" value="ECO:0007669"/>
    <property type="project" value="InterPro"/>
</dbReference>
<keyword evidence="7" id="KW-1185">Reference proteome</keyword>
<dbReference type="InterPro" id="IPR010334">
    <property type="entry name" value="Dcp1"/>
</dbReference>
<dbReference type="OrthoDB" id="440673at2759"/>
<dbReference type="InterPro" id="IPR011993">
    <property type="entry name" value="PH-like_dom_sf"/>
</dbReference>
<dbReference type="GO" id="GO:0006397">
    <property type="term" value="P:mRNA processing"/>
    <property type="evidence" value="ECO:0007669"/>
    <property type="project" value="UniProtKB-KW"/>
</dbReference>
<feature type="compositionally biased region" description="Low complexity" evidence="5">
    <location>
        <begin position="187"/>
        <end position="208"/>
    </location>
</feature>
<dbReference type="GeneID" id="40307394"/>
<feature type="region of interest" description="Disordered" evidence="5">
    <location>
        <begin position="172"/>
        <end position="222"/>
    </location>
</feature>
<evidence type="ECO:0000256" key="1">
    <source>
        <dbReference type="ARBA" id="ARBA00004496"/>
    </source>
</evidence>
<dbReference type="EMBL" id="NWUJ01000013">
    <property type="protein sequence ID" value="PFH31842.1"/>
    <property type="molecule type" value="Genomic_DNA"/>
</dbReference>
<dbReference type="PANTHER" id="PTHR16290:SF0">
    <property type="entry name" value="DECAPPING PROTEIN 1, ISOFORM A"/>
    <property type="match status" value="1"/>
</dbReference>
<evidence type="ECO:0000313" key="6">
    <source>
        <dbReference type="EMBL" id="PFH31842.1"/>
    </source>
</evidence>
<dbReference type="RefSeq" id="XP_029215851.1">
    <property type="nucleotide sequence ID" value="XM_029361036.1"/>
</dbReference>
<feature type="compositionally biased region" description="Basic and acidic residues" evidence="5">
    <location>
        <begin position="477"/>
        <end position="486"/>
    </location>
</feature>
<feature type="compositionally biased region" description="Pro residues" evidence="5">
    <location>
        <begin position="551"/>
        <end position="561"/>
    </location>
</feature>
<sequence>MVRGHMSASGDTPPPVPSSVARARDEISLRCLQRHDAKIRKIICQASFVSVYALCRSTRKWDRAHMQGGLHVVEREVDARPQTEAKRESRWRLFVLNQRDTGVLLEDLDESFEMEGEKNHIFYRVTCPVTGEQRIHAIWVYDDNQRLAVQRVLQDIIDSCASGAGRAPAGEDLLAAPGGLPRHGDDPAAASVSSRATVASSVSSAGPPLAAPPPPPTGSNSAGIHLLSLVRPQVGAQKMGPVALHSVPQRNAAGQICAFVCAWRVNLSCGERDRGGAAAEGGARGGGPPLGGREKADRLFESVLAWGSVLHSEHYVSSGHRACGRMPRAWRGLRTACGACRPGAARRLRARGLRGGREGEEMQKERSRDKNTSISILSLLRSSGGSAPSGHGPGSLPPETEETGVPLSGPGGEGHKRELSPGFPREGNRDASGWDKMPPSAGASDPPSLAGVLKRRPAPPQGPGVYPRGPSPAPFPRESHGPEKGFLEGGRGFSAPVEPLYAPGVGPAGPPAMTPAGPLSASGLSLSTGDPSSLTSSSSSPLLAAPLHTSAPPPFGPPGPHPRLRESRPLPMPTACAPSMGVCGAPEGFQGPEGEEPCLLVSRSMLAEAMESVLHSEAFRDLLWRQLVLLEARERQHPSRDPQG</sequence>
<evidence type="ECO:0000256" key="5">
    <source>
        <dbReference type="SAM" id="MobiDB-lite"/>
    </source>
</evidence>
<evidence type="ECO:0000256" key="3">
    <source>
        <dbReference type="ARBA" id="ARBA00022490"/>
    </source>
</evidence>
<feature type="compositionally biased region" description="Low complexity" evidence="5">
    <location>
        <begin position="373"/>
        <end position="390"/>
    </location>
</feature>
<feature type="region of interest" description="Disordered" evidence="5">
    <location>
        <begin position="351"/>
        <end position="573"/>
    </location>
</feature>
<dbReference type="GO" id="GO:0031087">
    <property type="term" value="P:deadenylation-independent decapping of nuclear-transcribed mRNA"/>
    <property type="evidence" value="ECO:0007669"/>
    <property type="project" value="TreeGrafter"/>
</dbReference>
<dbReference type="GO" id="GO:0000932">
    <property type="term" value="C:P-body"/>
    <property type="evidence" value="ECO:0007669"/>
    <property type="project" value="TreeGrafter"/>
</dbReference>
<dbReference type="Proteomes" id="UP000224006">
    <property type="component" value="Chromosome XII"/>
</dbReference>
<dbReference type="VEuPathDB" id="ToxoDB:BESB_023340"/>
<dbReference type="KEGG" id="bbes:BESB_023340"/>
<dbReference type="SUPFAM" id="SSF50729">
    <property type="entry name" value="PH domain-like"/>
    <property type="match status" value="1"/>
</dbReference>
<keyword evidence="4" id="KW-0507">mRNA processing</keyword>
<organism evidence="6 7">
    <name type="scientific">Besnoitia besnoiti</name>
    <name type="common">Apicomplexan protozoan</name>
    <dbReference type="NCBI Taxonomy" id="94643"/>
    <lineage>
        <taxon>Eukaryota</taxon>
        <taxon>Sar</taxon>
        <taxon>Alveolata</taxon>
        <taxon>Apicomplexa</taxon>
        <taxon>Conoidasida</taxon>
        <taxon>Coccidia</taxon>
        <taxon>Eucoccidiorida</taxon>
        <taxon>Eimeriorina</taxon>
        <taxon>Sarcocystidae</taxon>
        <taxon>Besnoitia</taxon>
    </lineage>
</organism>
<name>A0A2A9M8X0_BESBE</name>
<evidence type="ECO:0000313" key="7">
    <source>
        <dbReference type="Proteomes" id="UP000224006"/>
    </source>
</evidence>
<proteinExistence type="inferred from homology"/>
<evidence type="ECO:0000256" key="4">
    <source>
        <dbReference type="ARBA" id="ARBA00022664"/>
    </source>
</evidence>
<feature type="compositionally biased region" description="Low complexity" evidence="5">
    <location>
        <begin position="514"/>
        <end position="550"/>
    </location>
</feature>
<accession>A0A2A9M8X0</accession>
<comment type="caution">
    <text evidence="6">The sequence shown here is derived from an EMBL/GenBank/DDBJ whole genome shotgun (WGS) entry which is preliminary data.</text>
</comment>
<keyword evidence="3" id="KW-0963">Cytoplasm</keyword>
<dbReference type="GO" id="GO:0008047">
    <property type="term" value="F:enzyme activator activity"/>
    <property type="evidence" value="ECO:0007669"/>
    <property type="project" value="InterPro"/>
</dbReference>
<dbReference type="GO" id="GO:0003729">
    <property type="term" value="F:mRNA binding"/>
    <property type="evidence" value="ECO:0007669"/>
    <property type="project" value="TreeGrafter"/>
</dbReference>
<feature type="region of interest" description="Disordered" evidence="5">
    <location>
        <begin position="1"/>
        <end position="20"/>
    </location>
</feature>
<comment type="subcellular location">
    <subcellularLocation>
        <location evidence="1">Cytoplasm</location>
    </subcellularLocation>
</comment>
<dbReference type="STRING" id="94643.A0A2A9M8X0"/>
<dbReference type="PANTHER" id="PTHR16290">
    <property type="entry name" value="TRANSCRIPTION FACTOR SMIF DECAPPING ENZYME DCP1"/>
    <property type="match status" value="1"/>
</dbReference>
<dbReference type="AlphaFoldDB" id="A0A2A9M8X0"/>
<dbReference type="Pfam" id="PF06058">
    <property type="entry name" value="DCP1"/>
    <property type="match status" value="1"/>
</dbReference>